<dbReference type="InterPro" id="IPR007712">
    <property type="entry name" value="RelE/ParE_toxin"/>
</dbReference>
<evidence type="ECO:0008006" key="4">
    <source>
        <dbReference type="Google" id="ProtNLM"/>
    </source>
</evidence>
<keyword evidence="3" id="KW-1185">Reference proteome</keyword>
<dbReference type="Gene3D" id="3.30.2310.20">
    <property type="entry name" value="RelE-like"/>
    <property type="match status" value="1"/>
</dbReference>
<sequence length="108" mass="11950">MTYRLRYHPAVPGDLARIEGWVSKRSSAETAARIIAEIEDAAAELTTFPHRGSVRNHVRNGIRAIPAGRRAVIVFRVNDVDRTVLIVGVSYAGSDWTRAVRSRLPPTS</sequence>
<evidence type="ECO:0000313" key="3">
    <source>
        <dbReference type="Proteomes" id="UP000600449"/>
    </source>
</evidence>
<comment type="caution">
    <text evidence="2">The sequence shown here is derived from an EMBL/GenBank/DDBJ whole genome shotgun (WGS) entry which is preliminary data.</text>
</comment>
<organism evidence="2 3">
    <name type="scientific">Salinarimonas ramus</name>
    <dbReference type="NCBI Taxonomy" id="690164"/>
    <lineage>
        <taxon>Bacteria</taxon>
        <taxon>Pseudomonadati</taxon>
        <taxon>Pseudomonadota</taxon>
        <taxon>Alphaproteobacteria</taxon>
        <taxon>Hyphomicrobiales</taxon>
        <taxon>Salinarimonadaceae</taxon>
        <taxon>Salinarimonas</taxon>
    </lineage>
</organism>
<keyword evidence="1" id="KW-1277">Toxin-antitoxin system</keyword>
<dbReference type="InterPro" id="IPR035093">
    <property type="entry name" value="RelE/ParE_toxin_dom_sf"/>
</dbReference>
<evidence type="ECO:0000313" key="2">
    <source>
        <dbReference type="EMBL" id="GGK29410.1"/>
    </source>
</evidence>
<reference evidence="2 3" key="1">
    <citation type="journal article" date="2014" name="Int. J. Syst. Evol. Microbiol.">
        <title>Complete genome sequence of Corynebacterium casei LMG S-19264T (=DSM 44701T), isolated from a smear-ripened cheese.</title>
        <authorList>
            <consortium name="US DOE Joint Genome Institute (JGI-PGF)"/>
            <person name="Walter F."/>
            <person name="Albersmeier A."/>
            <person name="Kalinowski J."/>
            <person name="Ruckert C."/>
        </authorList>
    </citation>
    <scope>NUCLEOTIDE SEQUENCE [LARGE SCALE GENOMIC DNA]</scope>
    <source>
        <strain evidence="2 3">CGMCC 1.9161</strain>
    </source>
</reference>
<dbReference type="Pfam" id="PF05016">
    <property type="entry name" value="ParE_toxin"/>
    <property type="match status" value="1"/>
</dbReference>
<evidence type="ECO:0000256" key="1">
    <source>
        <dbReference type="ARBA" id="ARBA00022649"/>
    </source>
</evidence>
<proteinExistence type="predicted"/>
<gene>
    <name evidence="2" type="ORF">GCM10011322_14740</name>
</gene>
<accession>A0A917V3D0</accession>
<dbReference type="EMBL" id="BMMF01000004">
    <property type="protein sequence ID" value="GGK29410.1"/>
    <property type="molecule type" value="Genomic_DNA"/>
</dbReference>
<dbReference type="AlphaFoldDB" id="A0A917V3D0"/>
<protein>
    <recommendedName>
        <fullName evidence="4">Type II toxin-antitoxin system RelE/ParE family toxin</fullName>
    </recommendedName>
</protein>
<dbReference type="RefSeq" id="WP_188911231.1">
    <property type="nucleotide sequence ID" value="NZ_BMMF01000004.1"/>
</dbReference>
<name>A0A917V3D0_9HYPH</name>
<dbReference type="Proteomes" id="UP000600449">
    <property type="component" value="Unassembled WGS sequence"/>
</dbReference>